<gene>
    <name evidence="8" type="primary">LOC136086571</name>
</gene>
<evidence type="ECO:0000259" key="6">
    <source>
        <dbReference type="PROSITE" id="PS50966"/>
    </source>
</evidence>
<evidence type="ECO:0000313" key="8">
    <source>
        <dbReference type="RefSeq" id="XP_065664882.1"/>
    </source>
</evidence>
<keyword evidence="2 4" id="KW-0863">Zinc-finger</keyword>
<dbReference type="PROSITE" id="PS50966">
    <property type="entry name" value="ZF_SWIM"/>
    <property type="match status" value="1"/>
</dbReference>
<keyword evidence="3" id="KW-0862">Zinc</keyword>
<name>A0ABM4CSK2_HYDVU</name>
<dbReference type="InterPro" id="IPR007527">
    <property type="entry name" value="Znf_SWIM"/>
</dbReference>
<dbReference type="InterPro" id="IPR001965">
    <property type="entry name" value="Znf_PHD"/>
</dbReference>
<dbReference type="Gene3D" id="3.30.40.10">
    <property type="entry name" value="Zinc/RING finger domain, C3HC4 (zinc finger)"/>
    <property type="match status" value="1"/>
</dbReference>
<proteinExistence type="predicted"/>
<dbReference type="RefSeq" id="XP_065664882.1">
    <property type="nucleotide sequence ID" value="XM_065808810.1"/>
</dbReference>
<protein>
    <submittedName>
        <fullName evidence="8">Uncharacterized protein LOC136086571</fullName>
    </submittedName>
</protein>
<dbReference type="GeneID" id="136086571"/>
<dbReference type="InterPro" id="IPR019786">
    <property type="entry name" value="Zinc_finger_PHD-type_CS"/>
</dbReference>
<evidence type="ECO:0000256" key="4">
    <source>
        <dbReference type="PROSITE-ProRule" id="PRU00325"/>
    </source>
</evidence>
<dbReference type="InterPro" id="IPR013083">
    <property type="entry name" value="Znf_RING/FYVE/PHD"/>
</dbReference>
<dbReference type="PROSITE" id="PS50016">
    <property type="entry name" value="ZF_PHD_2"/>
    <property type="match status" value="1"/>
</dbReference>
<dbReference type="InterPro" id="IPR011011">
    <property type="entry name" value="Znf_FYVE_PHD"/>
</dbReference>
<keyword evidence="7" id="KW-1185">Reference proteome</keyword>
<dbReference type="PROSITE" id="PS01359">
    <property type="entry name" value="ZF_PHD_1"/>
    <property type="match status" value="1"/>
</dbReference>
<dbReference type="SUPFAM" id="SSF57903">
    <property type="entry name" value="FYVE/PHD zinc finger"/>
    <property type="match status" value="1"/>
</dbReference>
<dbReference type="InterPro" id="IPR052579">
    <property type="entry name" value="Zinc_finger_SWIM"/>
</dbReference>
<feature type="domain" description="SWIM-type" evidence="6">
    <location>
        <begin position="116"/>
        <end position="154"/>
    </location>
</feature>
<dbReference type="Proteomes" id="UP001652625">
    <property type="component" value="Chromosome 10"/>
</dbReference>
<evidence type="ECO:0000256" key="2">
    <source>
        <dbReference type="ARBA" id="ARBA00022771"/>
    </source>
</evidence>
<dbReference type="PANTHER" id="PTHR31569:SF4">
    <property type="entry name" value="SWIM-TYPE DOMAIN-CONTAINING PROTEIN"/>
    <property type="match status" value="1"/>
</dbReference>
<dbReference type="InterPro" id="IPR019787">
    <property type="entry name" value="Znf_PHD-finger"/>
</dbReference>
<dbReference type="Pfam" id="PF04434">
    <property type="entry name" value="SWIM"/>
    <property type="match status" value="1"/>
</dbReference>
<accession>A0ABM4CSK2</accession>
<evidence type="ECO:0000259" key="5">
    <source>
        <dbReference type="PROSITE" id="PS50016"/>
    </source>
</evidence>
<dbReference type="SMART" id="SM00249">
    <property type="entry name" value="PHD"/>
    <property type="match status" value="1"/>
</dbReference>
<organism evidence="7 8">
    <name type="scientific">Hydra vulgaris</name>
    <name type="common">Hydra</name>
    <name type="synonym">Hydra attenuata</name>
    <dbReference type="NCBI Taxonomy" id="6087"/>
    <lineage>
        <taxon>Eukaryota</taxon>
        <taxon>Metazoa</taxon>
        <taxon>Cnidaria</taxon>
        <taxon>Hydrozoa</taxon>
        <taxon>Hydroidolina</taxon>
        <taxon>Anthoathecata</taxon>
        <taxon>Aplanulata</taxon>
        <taxon>Hydridae</taxon>
        <taxon>Hydra</taxon>
    </lineage>
</organism>
<reference evidence="8" key="1">
    <citation type="submission" date="2025-08" db="UniProtKB">
        <authorList>
            <consortium name="RefSeq"/>
        </authorList>
    </citation>
    <scope>IDENTIFICATION</scope>
</reference>
<evidence type="ECO:0000256" key="1">
    <source>
        <dbReference type="ARBA" id="ARBA00022723"/>
    </source>
</evidence>
<feature type="domain" description="PHD-type" evidence="5">
    <location>
        <begin position="442"/>
        <end position="495"/>
    </location>
</feature>
<evidence type="ECO:0000313" key="7">
    <source>
        <dbReference type="Proteomes" id="UP001652625"/>
    </source>
</evidence>
<evidence type="ECO:0000256" key="3">
    <source>
        <dbReference type="ARBA" id="ARBA00022833"/>
    </source>
</evidence>
<dbReference type="PANTHER" id="PTHR31569">
    <property type="entry name" value="SWIM-TYPE DOMAIN-CONTAINING PROTEIN"/>
    <property type="match status" value="1"/>
</dbReference>
<sequence>MIPMFAGYTRIGKLHLDNHTTNRLECFHAKIKKVINSSKIKMSFLVEKLLSIAIIRSVETKHSYFNATMKTPIKIPNELSDAVAKVSSYALKKMVKQLYFMKSNDATYEVCNNSFVFILKGKLIRSFSDSCTCDAFTGNGLPCWHIFYVRQTLSLHIFDITLVNKKWIINTTVAPLNVSSKVTHVIPSTLYDTREKRFMAAYSIAMKIANILSDESKATFPQALQYLNSIEQQVIRGEWQQHNQIPDGVEAGVTTSILSSLRNSNVQGFETQSCLVESESVDGENLDKVSAINIFKNSLDEENLAVETNNLTNKSINSKILDDQKLNMSIQHLKFPAMAIKQGRPPLPRSQRVYKSTCLKVWEKMTTLEKDSFRLKHVVSEYAIGDILNCARKGQRKDILCNFSAIVCDSRFGLNDLKSYFLADAWRIIQSIQRFINADKKAYRCNDCKSNESPAQFPQSDWVQCDHCINWYHVCCSGITGKSSKKFFCRCCLSEGDRPTNLKRPFTNQEL</sequence>
<keyword evidence="1" id="KW-0479">Metal-binding</keyword>
<dbReference type="CDD" id="cd15517">
    <property type="entry name" value="PHD_TCF19_like"/>
    <property type="match status" value="1"/>
</dbReference>